<evidence type="ECO:0000313" key="1">
    <source>
        <dbReference type="EMBL" id="MFD1531570.1"/>
    </source>
</evidence>
<protein>
    <submittedName>
        <fullName evidence="1">DUF2267 domain-containing protein</fullName>
    </submittedName>
</protein>
<dbReference type="EMBL" id="JBHUCP010000014">
    <property type="protein sequence ID" value="MFD1531570.1"/>
    <property type="molecule type" value="Genomic_DNA"/>
</dbReference>
<sequence>MQYKEFINAVGRRAGLPRDEAEALTHATLRVLAERISGGEAEDLKAQMPKELQPDLIPPQEEAQRFGADDFARRVARWTGISEADAGAGVTAVLATIRDAVDPGEFDDVLAQLGREFAELVDAAT</sequence>
<dbReference type="InterPro" id="IPR038282">
    <property type="entry name" value="DUF2267_sf"/>
</dbReference>
<dbReference type="Proteomes" id="UP001597145">
    <property type="component" value="Unassembled WGS sequence"/>
</dbReference>
<dbReference type="RefSeq" id="WP_343979481.1">
    <property type="nucleotide sequence ID" value="NZ_BAAAJG010000011.1"/>
</dbReference>
<organism evidence="1 2">
    <name type="scientific">Pseudonocardia aurantiaca</name>
    <dbReference type="NCBI Taxonomy" id="75290"/>
    <lineage>
        <taxon>Bacteria</taxon>
        <taxon>Bacillati</taxon>
        <taxon>Actinomycetota</taxon>
        <taxon>Actinomycetes</taxon>
        <taxon>Pseudonocardiales</taxon>
        <taxon>Pseudonocardiaceae</taxon>
        <taxon>Pseudonocardia</taxon>
    </lineage>
</organism>
<accession>A0ABW4FLU2</accession>
<evidence type="ECO:0000313" key="2">
    <source>
        <dbReference type="Proteomes" id="UP001597145"/>
    </source>
</evidence>
<dbReference type="Gene3D" id="1.10.490.110">
    <property type="entry name" value="Uncharacterized conserved protein DUF2267"/>
    <property type="match status" value="1"/>
</dbReference>
<keyword evidence="2" id="KW-1185">Reference proteome</keyword>
<reference evidence="2" key="1">
    <citation type="journal article" date="2019" name="Int. J. Syst. Evol. Microbiol.">
        <title>The Global Catalogue of Microorganisms (GCM) 10K type strain sequencing project: providing services to taxonomists for standard genome sequencing and annotation.</title>
        <authorList>
            <consortium name="The Broad Institute Genomics Platform"/>
            <consortium name="The Broad Institute Genome Sequencing Center for Infectious Disease"/>
            <person name="Wu L."/>
            <person name="Ma J."/>
        </authorList>
    </citation>
    <scope>NUCLEOTIDE SEQUENCE [LARGE SCALE GENOMIC DNA]</scope>
    <source>
        <strain evidence="2">JCM 12165</strain>
    </source>
</reference>
<name>A0ABW4FLU2_9PSEU</name>
<gene>
    <name evidence="1" type="ORF">ACFSCY_19225</name>
</gene>
<dbReference type="Pfam" id="PF10025">
    <property type="entry name" value="DUF2267"/>
    <property type="match status" value="1"/>
</dbReference>
<proteinExistence type="predicted"/>
<comment type="caution">
    <text evidence="1">The sequence shown here is derived from an EMBL/GenBank/DDBJ whole genome shotgun (WGS) entry which is preliminary data.</text>
</comment>
<dbReference type="InterPro" id="IPR018727">
    <property type="entry name" value="DUF2267"/>
</dbReference>